<accession>A0ABD2L5U0</accession>
<sequence>MDNPQRTNPATTAVGSNDVPSMDTKIGTKNCPIRAICHNCKRHPAADTEYEQNANLCLHMAIVDIVTPSNQNGEVFLGEVDKICEKRSSGDVVSPVPSEMFRKRFVGTLLACLFSPEAPTMAEADGGTER</sequence>
<reference evidence="2 3" key="1">
    <citation type="submission" date="2024-10" db="EMBL/GenBank/DDBJ databases">
        <authorList>
            <person name="Kim D."/>
        </authorList>
    </citation>
    <scope>NUCLEOTIDE SEQUENCE [LARGE SCALE GENOMIC DNA]</scope>
    <source>
        <strain evidence="2">BH-2024</strain>
    </source>
</reference>
<keyword evidence="3" id="KW-1185">Reference proteome</keyword>
<comment type="caution">
    <text evidence="2">The sequence shown here is derived from an EMBL/GenBank/DDBJ whole genome shotgun (WGS) entry which is preliminary data.</text>
</comment>
<name>A0ABD2L5U0_9BILA</name>
<evidence type="ECO:0000313" key="2">
    <source>
        <dbReference type="EMBL" id="KAL3110464.1"/>
    </source>
</evidence>
<feature type="region of interest" description="Disordered" evidence="1">
    <location>
        <begin position="1"/>
        <end position="21"/>
    </location>
</feature>
<gene>
    <name evidence="2" type="ORF">niasHT_019325</name>
</gene>
<dbReference type="AlphaFoldDB" id="A0ABD2L5U0"/>
<evidence type="ECO:0000256" key="1">
    <source>
        <dbReference type="SAM" id="MobiDB-lite"/>
    </source>
</evidence>
<dbReference type="EMBL" id="JBICBT010000539">
    <property type="protein sequence ID" value="KAL3110464.1"/>
    <property type="molecule type" value="Genomic_DNA"/>
</dbReference>
<dbReference type="Proteomes" id="UP001620626">
    <property type="component" value="Unassembled WGS sequence"/>
</dbReference>
<organism evidence="2 3">
    <name type="scientific">Heterodera trifolii</name>
    <dbReference type="NCBI Taxonomy" id="157864"/>
    <lineage>
        <taxon>Eukaryota</taxon>
        <taxon>Metazoa</taxon>
        <taxon>Ecdysozoa</taxon>
        <taxon>Nematoda</taxon>
        <taxon>Chromadorea</taxon>
        <taxon>Rhabditida</taxon>
        <taxon>Tylenchina</taxon>
        <taxon>Tylenchomorpha</taxon>
        <taxon>Tylenchoidea</taxon>
        <taxon>Heteroderidae</taxon>
        <taxon>Heteroderinae</taxon>
        <taxon>Heterodera</taxon>
    </lineage>
</organism>
<feature type="compositionally biased region" description="Polar residues" evidence="1">
    <location>
        <begin position="1"/>
        <end position="19"/>
    </location>
</feature>
<evidence type="ECO:0000313" key="3">
    <source>
        <dbReference type="Proteomes" id="UP001620626"/>
    </source>
</evidence>
<protein>
    <submittedName>
        <fullName evidence="2">Uncharacterized protein</fullName>
    </submittedName>
</protein>
<proteinExistence type="predicted"/>